<evidence type="ECO:0000256" key="7">
    <source>
        <dbReference type="ARBA" id="ARBA00022840"/>
    </source>
</evidence>
<keyword evidence="6 17" id="KW-0547">Nucleotide-binding</keyword>
<keyword evidence="7 17" id="KW-0067">ATP-binding</keyword>
<comment type="caution">
    <text evidence="22">The sequence shown here is derived from an EMBL/GenBank/DDBJ whole genome shotgun (WGS) entry which is preliminary data.</text>
</comment>
<dbReference type="EMBL" id="JAENIG010000004">
    <property type="protein sequence ID" value="MBK1854820.1"/>
    <property type="molecule type" value="Genomic_DNA"/>
</dbReference>
<comment type="catalytic activity">
    <reaction evidence="2 18">
        <text>(6R)-NADPHX = (6S)-NADPHX</text>
        <dbReference type="Rhea" id="RHEA:32227"/>
        <dbReference type="ChEBI" id="CHEBI:64076"/>
        <dbReference type="ChEBI" id="CHEBI:64077"/>
        <dbReference type="EC" id="5.1.99.6"/>
    </reaction>
</comment>
<keyword evidence="9 18" id="KW-0630">Potassium</keyword>
<evidence type="ECO:0000256" key="2">
    <source>
        <dbReference type="ARBA" id="ARBA00000909"/>
    </source>
</evidence>
<comment type="catalytic activity">
    <reaction evidence="16 17 18">
        <text>(6S)-NADPHX + ADP = AMP + phosphate + NADPH + H(+)</text>
        <dbReference type="Rhea" id="RHEA:32235"/>
        <dbReference type="ChEBI" id="CHEBI:15378"/>
        <dbReference type="ChEBI" id="CHEBI:43474"/>
        <dbReference type="ChEBI" id="CHEBI:57783"/>
        <dbReference type="ChEBI" id="CHEBI:64076"/>
        <dbReference type="ChEBI" id="CHEBI:456215"/>
        <dbReference type="ChEBI" id="CHEBI:456216"/>
        <dbReference type="EC" id="4.2.1.136"/>
    </reaction>
</comment>
<dbReference type="EC" id="4.2.1.136" evidence="17"/>
<feature type="binding site" evidence="17">
    <location>
        <begin position="391"/>
        <end position="395"/>
    </location>
    <ligand>
        <name>AMP</name>
        <dbReference type="ChEBI" id="CHEBI:456215"/>
    </ligand>
</feature>
<dbReference type="Pfam" id="PF01256">
    <property type="entry name" value="Carb_kinase"/>
    <property type="match status" value="1"/>
</dbReference>
<keyword evidence="10 17" id="KW-0520">NAD</keyword>
<dbReference type="SUPFAM" id="SSF53613">
    <property type="entry name" value="Ribokinase-like"/>
    <property type="match status" value="1"/>
</dbReference>
<dbReference type="PROSITE" id="PS51383">
    <property type="entry name" value="YJEF_C_3"/>
    <property type="match status" value="1"/>
</dbReference>
<dbReference type="PROSITE" id="PS51385">
    <property type="entry name" value="YJEF_N"/>
    <property type="match status" value="1"/>
</dbReference>
<dbReference type="NCBIfam" id="TIGR00197">
    <property type="entry name" value="yjeF_nterm"/>
    <property type="match status" value="1"/>
</dbReference>
<comment type="subunit">
    <text evidence="17">Homotetramer.</text>
</comment>
<sequence>MRDLEHRAFAQGATPEGLMDQAGAGIAREILRRYPRPGVAIACIGSGNNGGDALVALKHLAQAGWNIAVKPTVASAKLAELPWKKWRALGDMPSPEAIMSRPGRGKVIVLDGLLGIGASGALREPLASAAAWMNDLRISCSADVIAMDIPSGVNGDSGEVYDGAVIADLTLTIGVAKSGLLQSSSASHTGSMETIPVDELPAPDDGSPSLSDRFSLRSLPLRRPHEFHKGNAGRVGIVAGSRGMLGAAVLCATGVLRSGAGLVTLFVEENIYSLLVPMLPPEVMVKPVTSLTAVMEQDLDVLAIGPGMGSAWSDEEFFRLIEDFSRTMVVDADALNRIAADGVSTHVRGNMILTPHPGEMRRLFPDSRDVSRESVVSAFTQQFPSTTLLLKGTHSLVAQDGQPLQVNASGHSGMASGGQGDVLTGVIAGLAGQGIAPMDAARAGAWLCGRAAELAISHGDQSQPSLTASDVLVSLGLAFREIL</sequence>
<evidence type="ECO:0000256" key="19">
    <source>
        <dbReference type="SAM" id="MobiDB-lite"/>
    </source>
</evidence>
<gene>
    <name evidence="17" type="primary">nnrD</name>
    <name evidence="22" type="ORF">JIN83_07600</name>
</gene>
<dbReference type="GO" id="GO:0052855">
    <property type="term" value="F:ADP-dependent NAD(P)H-hydrate dehydratase activity"/>
    <property type="evidence" value="ECO:0007669"/>
    <property type="project" value="UniProtKB-UniRule"/>
</dbReference>
<dbReference type="GO" id="GO:0110051">
    <property type="term" value="P:metabolite repair"/>
    <property type="evidence" value="ECO:0007669"/>
    <property type="project" value="TreeGrafter"/>
</dbReference>
<accession>A0AAE2VBR7</accession>
<dbReference type="InterPro" id="IPR017953">
    <property type="entry name" value="Carbohydrate_kinase_pred_CS"/>
</dbReference>
<dbReference type="PANTHER" id="PTHR12592:SF0">
    <property type="entry name" value="ATP-DEPENDENT (S)-NAD(P)H-HYDRATE DEHYDRATASE"/>
    <property type="match status" value="1"/>
</dbReference>
<comment type="similarity">
    <text evidence="3 18">In the N-terminal section; belongs to the NnrE/AIBP family.</text>
</comment>
<dbReference type="CDD" id="cd01171">
    <property type="entry name" value="YXKO-related"/>
    <property type="match status" value="1"/>
</dbReference>
<keyword evidence="8 17" id="KW-0521">NADP</keyword>
<dbReference type="PANTHER" id="PTHR12592">
    <property type="entry name" value="ATP-DEPENDENT (S)-NAD(P)H-HYDRATE DEHYDRATASE FAMILY MEMBER"/>
    <property type="match status" value="1"/>
</dbReference>
<keyword evidence="13" id="KW-0511">Multifunctional enzyme</keyword>
<dbReference type="RefSeq" id="WP_309489431.1">
    <property type="nucleotide sequence ID" value="NZ_JAENIG010000004.1"/>
</dbReference>
<feature type="binding site" evidence="17">
    <location>
        <position position="421"/>
    </location>
    <ligand>
        <name>(6S)-NADPHX</name>
        <dbReference type="ChEBI" id="CHEBI:64076"/>
    </ligand>
</feature>
<comment type="cofactor">
    <cofactor evidence="18">
        <name>K(+)</name>
        <dbReference type="ChEBI" id="CHEBI:29103"/>
    </cofactor>
    <text evidence="18">Binds 1 potassium ion per subunit.</text>
</comment>
<evidence type="ECO:0000256" key="4">
    <source>
        <dbReference type="ARBA" id="ARBA00009524"/>
    </source>
</evidence>
<keyword evidence="23" id="KW-1185">Reference proteome</keyword>
<comment type="similarity">
    <text evidence="4 18">In the C-terminal section; belongs to the NnrD/CARKD family.</text>
</comment>
<feature type="domain" description="YjeF C-terminal" evidence="20">
    <location>
        <begin position="212"/>
        <end position="482"/>
    </location>
</feature>
<dbReference type="GO" id="GO:0046496">
    <property type="term" value="P:nicotinamide nucleotide metabolic process"/>
    <property type="evidence" value="ECO:0007669"/>
    <property type="project" value="UniProtKB-UniRule"/>
</dbReference>
<evidence type="ECO:0000313" key="22">
    <source>
        <dbReference type="EMBL" id="MBK1854820.1"/>
    </source>
</evidence>
<evidence type="ECO:0000256" key="1">
    <source>
        <dbReference type="ARBA" id="ARBA00000013"/>
    </source>
</evidence>
<comment type="function">
    <text evidence="14 18">Bifunctional enzyme that catalyzes the epimerization of the S- and R-forms of NAD(P)HX and the dehydration of the S-form of NAD(P)HX at the expense of ADP, which is converted to AMP. This allows the repair of both epimers of NAD(P)HX, a damaged form of NAD(P)H that is a result of enzymatic or heat-dependent hydration.</text>
</comment>
<feature type="binding site" evidence="17">
    <location>
        <position position="247"/>
    </location>
    <ligand>
        <name>(6S)-NADPHX</name>
        <dbReference type="ChEBI" id="CHEBI:64076"/>
    </ligand>
</feature>
<feature type="binding site" evidence="17">
    <location>
        <position position="307"/>
    </location>
    <ligand>
        <name>(6S)-NADPHX</name>
        <dbReference type="ChEBI" id="CHEBI:64076"/>
    </ligand>
</feature>
<keyword evidence="12 17" id="KW-0456">Lyase</keyword>
<dbReference type="NCBIfam" id="TIGR00196">
    <property type="entry name" value="yjeF_cterm"/>
    <property type="match status" value="1"/>
</dbReference>
<evidence type="ECO:0000256" key="11">
    <source>
        <dbReference type="ARBA" id="ARBA00023235"/>
    </source>
</evidence>
<dbReference type="SUPFAM" id="SSF64153">
    <property type="entry name" value="YjeF N-terminal domain-like"/>
    <property type="match status" value="1"/>
</dbReference>
<dbReference type="GO" id="GO:0005524">
    <property type="term" value="F:ATP binding"/>
    <property type="evidence" value="ECO:0007669"/>
    <property type="project" value="UniProtKB-UniRule"/>
</dbReference>
<evidence type="ECO:0000256" key="15">
    <source>
        <dbReference type="ARBA" id="ARBA00048238"/>
    </source>
</evidence>
<evidence type="ECO:0000256" key="18">
    <source>
        <dbReference type="PIRNR" id="PIRNR017184"/>
    </source>
</evidence>
<evidence type="ECO:0000256" key="17">
    <source>
        <dbReference type="HAMAP-Rule" id="MF_01965"/>
    </source>
</evidence>
<comment type="similarity">
    <text evidence="17">Belongs to the NnrD/CARKD family.</text>
</comment>
<evidence type="ECO:0000256" key="14">
    <source>
        <dbReference type="ARBA" id="ARBA00025153"/>
    </source>
</evidence>
<proteinExistence type="inferred from homology"/>
<evidence type="ECO:0000256" key="8">
    <source>
        <dbReference type="ARBA" id="ARBA00022857"/>
    </source>
</evidence>
<evidence type="ECO:0000313" key="23">
    <source>
        <dbReference type="Proteomes" id="UP000634206"/>
    </source>
</evidence>
<dbReference type="InterPro" id="IPR030677">
    <property type="entry name" value="Nnr"/>
</dbReference>
<evidence type="ECO:0000256" key="5">
    <source>
        <dbReference type="ARBA" id="ARBA00022723"/>
    </source>
</evidence>
<keyword evidence="11 18" id="KW-0413">Isomerase</keyword>
<dbReference type="Gene3D" id="3.40.1190.20">
    <property type="match status" value="1"/>
</dbReference>
<reference evidence="22" key="1">
    <citation type="submission" date="2021-01" db="EMBL/GenBank/DDBJ databases">
        <title>Modified the classification status of verrucomicrobia.</title>
        <authorList>
            <person name="Feng X."/>
        </authorList>
    </citation>
    <scope>NUCLEOTIDE SEQUENCE</scope>
    <source>
        <strain evidence="22">5K15</strain>
    </source>
</reference>
<evidence type="ECO:0000256" key="13">
    <source>
        <dbReference type="ARBA" id="ARBA00023268"/>
    </source>
</evidence>
<evidence type="ECO:0000256" key="16">
    <source>
        <dbReference type="ARBA" id="ARBA00049209"/>
    </source>
</evidence>
<organism evidence="22 23">
    <name type="scientific">Oceaniferula flava</name>
    <dbReference type="NCBI Taxonomy" id="2800421"/>
    <lineage>
        <taxon>Bacteria</taxon>
        <taxon>Pseudomonadati</taxon>
        <taxon>Verrucomicrobiota</taxon>
        <taxon>Verrucomicrobiia</taxon>
        <taxon>Verrucomicrobiales</taxon>
        <taxon>Verrucomicrobiaceae</taxon>
        <taxon>Oceaniferula</taxon>
    </lineage>
</organism>
<evidence type="ECO:0000256" key="9">
    <source>
        <dbReference type="ARBA" id="ARBA00022958"/>
    </source>
</evidence>
<dbReference type="InterPro" id="IPR029056">
    <property type="entry name" value="Ribokinase-like"/>
</dbReference>
<dbReference type="HAMAP" id="MF_01965">
    <property type="entry name" value="NADHX_dehydratase"/>
    <property type="match status" value="1"/>
</dbReference>
<name>A0AAE2VBR7_9BACT</name>
<dbReference type="Gene3D" id="3.40.50.10260">
    <property type="entry name" value="YjeF N-terminal domain"/>
    <property type="match status" value="1"/>
</dbReference>
<feature type="binding site" evidence="17">
    <location>
        <position position="356"/>
    </location>
    <ligand>
        <name>(6S)-NADPHX</name>
        <dbReference type="ChEBI" id="CHEBI:64076"/>
    </ligand>
</feature>
<feature type="region of interest" description="Disordered" evidence="19">
    <location>
        <begin position="185"/>
        <end position="209"/>
    </location>
</feature>
<comment type="catalytic activity">
    <reaction evidence="1 18">
        <text>(6R)-NADHX = (6S)-NADHX</text>
        <dbReference type="Rhea" id="RHEA:32215"/>
        <dbReference type="ChEBI" id="CHEBI:64074"/>
        <dbReference type="ChEBI" id="CHEBI:64075"/>
        <dbReference type="EC" id="5.1.99.6"/>
    </reaction>
</comment>
<feature type="domain" description="YjeF N-terminal" evidence="21">
    <location>
        <begin position="1"/>
        <end position="208"/>
    </location>
</feature>
<evidence type="ECO:0000259" key="20">
    <source>
        <dbReference type="PROSITE" id="PS51383"/>
    </source>
</evidence>
<dbReference type="InterPro" id="IPR004443">
    <property type="entry name" value="YjeF_N_dom"/>
</dbReference>
<feature type="binding site" evidence="17">
    <location>
        <position position="420"/>
    </location>
    <ligand>
        <name>AMP</name>
        <dbReference type="ChEBI" id="CHEBI:456215"/>
    </ligand>
</feature>
<keyword evidence="5 18" id="KW-0479">Metal-binding</keyword>
<evidence type="ECO:0000256" key="10">
    <source>
        <dbReference type="ARBA" id="ARBA00023027"/>
    </source>
</evidence>
<dbReference type="InterPro" id="IPR036652">
    <property type="entry name" value="YjeF_N_dom_sf"/>
</dbReference>
<dbReference type="GO" id="GO:0052856">
    <property type="term" value="F:NAD(P)HX epimerase activity"/>
    <property type="evidence" value="ECO:0007669"/>
    <property type="project" value="UniProtKB-EC"/>
</dbReference>
<dbReference type="PIRSF" id="PIRSF017184">
    <property type="entry name" value="Nnr"/>
    <property type="match status" value="1"/>
</dbReference>
<dbReference type="PROSITE" id="PS01050">
    <property type="entry name" value="YJEF_C_2"/>
    <property type="match status" value="1"/>
</dbReference>
<evidence type="ECO:0000256" key="12">
    <source>
        <dbReference type="ARBA" id="ARBA00023239"/>
    </source>
</evidence>
<comment type="catalytic activity">
    <reaction evidence="15 17 18">
        <text>(6S)-NADHX + ADP = AMP + phosphate + NADH + H(+)</text>
        <dbReference type="Rhea" id="RHEA:32223"/>
        <dbReference type="ChEBI" id="CHEBI:15378"/>
        <dbReference type="ChEBI" id="CHEBI:43474"/>
        <dbReference type="ChEBI" id="CHEBI:57945"/>
        <dbReference type="ChEBI" id="CHEBI:64074"/>
        <dbReference type="ChEBI" id="CHEBI:456215"/>
        <dbReference type="ChEBI" id="CHEBI:456216"/>
        <dbReference type="EC" id="4.2.1.136"/>
    </reaction>
</comment>
<evidence type="ECO:0000256" key="3">
    <source>
        <dbReference type="ARBA" id="ARBA00006001"/>
    </source>
</evidence>
<comment type="cofactor">
    <cofactor evidence="17">
        <name>Mg(2+)</name>
        <dbReference type="ChEBI" id="CHEBI:18420"/>
    </cofactor>
</comment>
<evidence type="ECO:0000256" key="6">
    <source>
        <dbReference type="ARBA" id="ARBA00022741"/>
    </source>
</evidence>
<dbReference type="GO" id="GO:0046872">
    <property type="term" value="F:metal ion binding"/>
    <property type="evidence" value="ECO:0007669"/>
    <property type="project" value="UniProtKB-UniRule"/>
</dbReference>
<dbReference type="Proteomes" id="UP000634206">
    <property type="component" value="Unassembled WGS sequence"/>
</dbReference>
<protein>
    <recommendedName>
        <fullName evidence="17">ADP-dependent (S)-NAD(P)H-hydrate dehydratase</fullName>
        <ecNumber evidence="17">4.2.1.136</ecNumber>
    </recommendedName>
    <alternativeName>
        <fullName evidence="17">ADP-dependent NAD(P)HX dehydratase</fullName>
    </alternativeName>
</protein>
<dbReference type="AlphaFoldDB" id="A0AAE2VBR7"/>
<dbReference type="InterPro" id="IPR000631">
    <property type="entry name" value="CARKD"/>
</dbReference>
<evidence type="ECO:0000259" key="21">
    <source>
        <dbReference type="PROSITE" id="PS51385"/>
    </source>
</evidence>
<comment type="function">
    <text evidence="17">Catalyzes the dehydration of the S-form of NAD(P)HX at the expense of ADP, which is converted to AMP. Together with NAD(P)HX epimerase, which catalyzes the epimerization of the S- and R-forms, the enzyme allows the repair of both epimers of NAD(P)HX, a damaged form of NAD(P)H that is a result of enzymatic or heat-dependent hydration.</text>
</comment>
<dbReference type="Pfam" id="PF03853">
    <property type="entry name" value="YjeF_N"/>
    <property type="match status" value="1"/>
</dbReference>